<reference evidence="2" key="1">
    <citation type="journal article" date="2019" name="Int. J. Syst. Evol. Microbiol.">
        <title>The Global Catalogue of Microorganisms (GCM) 10K type strain sequencing project: providing services to taxonomists for standard genome sequencing and annotation.</title>
        <authorList>
            <consortium name="The Broad Institute Genomics Platform"/>
            <consortium name="The Broad Institute Genome Sequencing Center for Infectious Disease"/>
            <person name="Wu L."/>
            <person name="Ma J."/>
        </authorList>
    </citation>
    <scope>NUCLEOTIDE SEQUENCE [LARGE SCALE GENOMIC DNA]</scope>
    <source>
        <strain evidence="2">KCTC 42255</strain>
    </source>
</reference>
<dbReference type="Pfam" id="PF11138">
    <property type="entry name" value="DUF2911"/>
    <property type="match status" value="1"/>
</dbReference>
<organism evidence="1 2">
    <name type="scientific">Mesonia sediminis</name>
    <dbReference type="NCBI Taxonomy" id="1703946"/>
    <lineage>
        <taxon>Bacteria</taxon>
        <taxon>Pseudomonadati</taxon>
        <taxon>Bacteroidota</taxon>
        <taxon>Flavobacteriia</taxon>
        <taxon>Flavobacteriales</taxon>
        <taxon>Flavobacteriaceae</taxon>
        <taxon>Mesonia</taxon>
    </lineage>
</organism>
<dbReference type="EMBL" id="JBHULZ010000008">
    <property type="protein sequence ID" value="MFD2696733.1"/>
    <property type="molecule type" value="Genomic_DNA"/>
</dbReference>
<dbReference type="InterPro" id="IPR021314">
    <property type="entry name" value="DUF2911"/>
</dbReference>
<name>A0ABW5SBR9_9FLAO</name>
<proteinExistence type="predicted"/>
<sequence>MRYLIIFFLFICTYQMGLAQDFKDLDESPMDVSVIRNTDNSPLARIIYSRPRKKDREIFGALVPFNQVWRTGANESTEITLYEELYINGICLDPGTYSLYTIPGPKIWTVIFNEAQNAWGAFNYNEKLDALRVKVPAQRAASIIEVFSIAFQPAQNGINLFIGWDDTFIKIPFKKTLD</sequence>
<accession>A0ABW5SBR9</accession>
<protein>
    <submittedName>
        <fullName evidence="1">DUF2911 domain-containing protein</fullName>
    </submittedName>
</protein>
<evidence type="ECO:0000313" key="2">
    <source>
        <dbReference type="Proteomes" id="UP001597357"/>
    </source>
</evidence>
<dbReference type="Proteomes" id="UP001597357">
    <property type="component" value="Unassembled WGS sequence"/>
</dbReference>
<dbReference type="RefSeq" id="WP_379043348.1">
    <property type="nucleotide sequence ID" value="NZ_JBHULZ010000008.1"/>
</dbReference>
<evidence type="ECO:0000313" key="1">
    <source>
        <dbReference type="EMBL" id="MFD2696733.1"/>
    </source>
</evidence>
<gene>
    <name evidence="1" type="ORF">ACFSQ0_01910</name>
</gene>
<comment type="caution">
    <text evidence="1">The sequence shown here is derived from an EMBL/GenBank/DDBJ whole genome shotgun (WGS) entry which is preliminary data.</text>
</comment>
<keyword evidence="2" id="KW-1185">Reference proteome</keyword>